<evidence type="ECO:0000313" key="1">
    <source>
        <dbReference type="EMBL" id="APO81622.1"/>
    </source>
</evidence>
<accession>A0A1L5PN80</accession>
<proteinExistence type="predicted"/>
<evidence type="ECO:0000313" key="2">
    <source>
        <dbReference type="Proteomes" id="UP000185146"/>
    </source>
</evidence>
<dbReference type="RefSeq" id="WP_075044571.1">
    <property type="nucleotide sequence ID" value="NZ_CP018743.1"/>
</dbReference>
<reference evidence="1 2" key="1">
    <citation type="submission" date="2016-12" db="EMBL/GenBank/DDBJ databases">
        <title>Draft Genome Sequence of Mercury Resistant Pseudomonas DRA525.</title>
        <authorList>
            <person name="Drace K.M."/>
        </authorList>
    </citation>
    <scope>NUCLEOTIDE SEQUENCE [LARGE SCALE GENOMIC DNA]</scope>
    <source>
        <strain evidence="1 2">DRA525</strain>
    </source>
</reference>
<protein>
    <submittedName>
        <fullName evidence="1">Uncharacterized protein</fullName>
    </submittedName>
</protein>
<dbReference type="EMBL" id="CP018743">
    <property type="protein sequence ID" value="APO81622.1"/>
    <property type="molecule type" value="Genomic_DNA"/>
</dbReference>
<sequence length="77" mass="8688">MSLKEISFQAVTANVEAGYELGENRKPLMLVTAEIPSSRLCQVLEEFSISEILDHFDKEDILEAIGELFISEWLADN</sequence>
<name>A0A1L5PN80_PSEPU</name>
<organism evidence="1 2">
    <name type="scientific">Pseudomonas putida</name>
    <name type="common">Arthrobacter siderocapsulatus</name>
    <dbReference type="NCBI Taxonomy" id="303"/>
    <lineage>
        <taxon>Bacteria</taxon>
        <taxon>Pseudomonadati</taxon>
        <taxon>Pseudomonadota</taxon>
        <taxon>Gammaproteobacteria</taxon>
        <taxon>Pseudomonadales</taxon>
        <taxon>Pseudomonadaceae</taxon>
        <taxon>Pseudomonas</taxon>
    </lineage>
</organism>
<gene>
    <name evidence="1" type="ORF">BL240_09260</name>
</gene>
<dbReference type="Proteomes" id="UP000185146">
    <property type="component" value="Chromosome"/>
</dbReference>
<dbReference type="AlphaFoldDB" id="A0A1L5PN80"/>